<dbReference type="GO" id="GO:1901135">
    <property type="term" value="P:carbohydrate derivative metabolic process"/>
    <property type="evidence" value="ECO:0007669"/>
    <property type="project" value="UniProtKB-ARBA"/>
</dbReference>
<accession>B2VFN3</accession>
<sequence length="377" mass="42640">MRKLCYFVNTEWYFDLHWLERALSAKDEGYEVHIICNFDDEAIYQKFTILGFRCHKINFHSQSLSPLQFIKTLYKFTAILKAVSPDILHCITIKPIIIGGWYAFFKKKPIVLSFVGLGRLFDADTFILKSLKLIISKIYKIILKNPRALFVFEHNSDREKLLELTQGPVSQTVVIDGAGINTDLFSYQSEPINDNPIILFASRLIWSKGLYDLIQVKLKLQEQGINFRLLVAGIIVPGDKDAIPKPVVEGWSEKGWIEWLGTSDNVAELIREANLVALPSIYSEGVPRILLESCAIGRACICYDSGGCGSLIIDGQNGFLVRKRDIESLSARIKYLLENPLARMKMGRRGAEIIIGKFSSEIVIAKTLAIYKRLTAS</sequence>
<dbReference type="GO" id="GO:0016757">
    <property type="term" value="F:glycosyltransferase activity"/>
    <property type="evidence" value="ECO:0007669"/>
    <property type="project" value="InterPro"/>
</dbReference>
<evidence type="ECO:0000313" key="3">
    <source>
        <dbReference type="EMBL" id="CAO96389.1"/>
    </source>
</evidence>
<dbReference type="InterPro" id="IPR001296">
    <property type="entry name" value="Glyco_trans_1"/>
</dbReference>
<dbReference type="PANTHER" id="PTHR12526">
    <property type="entry name" value="GLYCOSYLTRANSFERASE"/>
    <property type="match status" value="1"/>
</dbReference>
<dbReference type="HOGENOM" id="CLU_009583_8_1_6"/>
<keyword evidence="3" id="KW-0808">Transferase</keyword>
<dbReference type="PANTHER" id="PTHR12526:SF638">
    <property type="entry name" value="SPORE COAT PROTEIN SA"/>
    <property type="match status" value="1"/>
</dbReference>
<dbReference type="EMBL" id="CU468135">
    <property type="protein sequence ID" value="CAO96389.1"/>
    <property type="molecule type" value="Genomic_DNA"/>
</dbReference>
<proteinExistence type="predicted"/>
<protein>
    <submittedName>
        <fullName evidence="3">Galactosyl transferase</fullName>
    </submittedName>
</protein>
<dbReference type="OrthoDB" id="9775208at2"/>
<dbReference type="Pfam" id="PF00534">
    <property type="entry name" value="Glycos_transf_1"/>
    <property type="match status" value="1"/>
</dbReference>
<feature type="domain" description="Glycosyltransferase subfamily 4-like N-terminal" evidence="2">
    <location>
        <begin position="3"/>
        <end position="145"/>
    </location>
</feature>
<dbReference type="InterPro" id="IPR028098">
    <property type="entry name" value="Glyco_trans_4-like_N"/>
</dbReference>
<dbReference type="Gene3D" id="3.40.50.2000">
    <property type="entry name" value="Glycogen Phosphorylase B"/>
    <property type="match status" value="2"/>
</dbReference>
<dbReference type="eggNOG" id="COG0438">
    <property type="taxonomic scope" value="Bacteria"/>
</dbReference>
<reference evidence="3 4" key="1">
    <citation type="journal article" date="2008" name="Environ. Microbiol.">
        <title>The genome of Erwinia tasmaniensis strain Et1/99, a non-pathogenic bacterium in the genus Erwinia.</title>
        <authorList>
            <person name="Kube M."/>
            <person name="Migdoll A.M."/>
            <person name="Mueller I."/>
            <person name="Kuhl H."/>
            <person name="Beck A."/>
            <person name="Reinhardt R."/>
            <person name="Geider K."/>
        </authorList>
    </citation>
    <scope>NUCLEOTIDE SEQUENCE [LARGE SCALE GENOMIC DNA]</scope>
    <source>
        <strain evidence="4">DSM 17950 / CFBP 7177 / CIP 109463 / NCPPB 4357 / Et1/99</strain>
    </source>
</reference>
<evidence type="ECO:0000313" key="4">
    <source>
        <dbReference type="Proteomes" id="UP000001726"/>
    </source>
</evidence>
<evidence type="ECO:0000259" key="2">
    <source>
        <dbReference type="Pfam" id="PF13477"/>
    </source>
</evidence>
<feature type="domain" description="Glycosyl transferase family 1" evidence="1">
    <location>
        <begin position="191"/>
        <end position="351"/>
    </location>
</feature>
<dbReference type="SUPFAM" id="SSF53756">
    <property type="entry name" value="UDP-Glycosyltransferase/glycogen phosphorylase"/>
    <property type="match status" value="1"/>
</dbReference>
<dbReference type="RefSeq" id="WP_012441083.1">
    <property type="nucleotide sequence ID" value="NC_010694.1"/>
</dbReference>
<name>B2VFN3_ERWT9</name>
<dbReference type="AlphaFoldDB" id="B2VFN3"/>
<dbReference type="Pfam" id="PF13477">
    <property type="entry name" value="Glyco_trans_4_2"/>
    <property type="match status" value="1"/>
</dbReference>
<dbReference type="Proteomes" id="UP000001726">
    <property type="component" value="Chromosome"/>
</dbReference>
<organism evidence="3 4">
    <name type="scientific">Erwinia tasmaniensis (strain DSM 17950 / CFBP 7177 / CIP 109463 / NCPPB 4357 / Et1/99)</name>
    <dbReference type="NCBI Taxonomy" id="465817"/>
    <lineage>
        <taxon>Bacteria</taxon>
        <taxon>Pseudomonadati</taxon>
        <taxon>Pseudomonadota</taxon>
        <taxon>Gammaproteobacteria</taxon>
        <taxon>Enterobacterales</taxon>
        <taxon>Erwiniaceae</taxon>
        <taxon>Erwinia</taxon>
    </lineage>
</organism>
<keyword evidence="4" id="KW-1185">Reference proteome</keyword>
<dbReference type="KEGG" id="eta:ETA_13430"/>
<dbReference type="CDD" id="cd03808">
    <property type="entry name" value="GT4_CapM-like"/>
    <property type="match status" value="1"/>
</dbReference>
<gene>
    <name evidence="3" type="primary">wbbO</name>
    <name evidence="3" type="ordered locus">ETA_13430</name>
</gene>
<evidence type="ECO:0000259" key="1">
    <source>
        <dbReference type="Pfam" id="PF00534"/>
    </source>
</evidence>
<dbReference type="STRING" id="465817.ETA_13430"/>